<keyword evidence="2" id="KW-1185">Reference proteome</keyword>
<name>A0A8T1V357_9STRA</name>
<organism evidence="1 2">
    <name type="scientific">Phytophthora pseudosyringae</name>
    <dbReference type="NCBI Taxonomy" id="221518"/>
    <lineage>
        <taxon>Eukaryota</taxon>
        <taxon>Sar</taxon>
        <taxon>Stramenopiles</taxon>
        <taxon>Oomycota</taxon>
        <taxon>Peronosporomycetes</taxon>
        <taxon>Peronosporales</taxon>
        <taxon>Peronosporaceae</taxon>
        <taxon>Phytophthora</taxon>
    </lineage>
</organism>
<reference evidence="1" key="1">
    <citation type="submission" date="2021-02" db="EMBL/GenBank/DDBJ databases">
        <authorList>
            <person name="Palmer J.M."/>
        </authorList>
    </citation>
    <scope>NUCLEOTIDE SEQUENCE</scope>
    <source>
        <strain evidence="1">SCRP734</strain>
    </source>
</reference>
<dbReference type="AlphaFoldDB" id="A0A8T1V357"/>
<comment type="caution">
    <text evidence="1">The sequence shown here is derived from an EMBL/GenBank/DDBJ whole genome shotgun (WGS) entry which is preliminary data.</text>
</comment>
<sequence>MLPHASLVPYSPEVPAEGLVLQDISGPSAVDLSGTVLRRNRSVSINNRQLQHSMQEEVILVNDGIERRDVEVQLQKTKRRTEEHSLALDMRTQQLLNYTHEHVSQNRQETERRMGEQLQEGIQASQTRLNDELELHLHSLRQENYAAGDSFPVELQNVIRFVKEKNKLLSAVGRGAS</sequence>
<accession>A0A8T1V357</accession>
<proteinExistence type="predicted"/>
<protein>
    <submittedName>
        <fullName evidence="1">Uncharacterized protein</fullName>
    </submittedName>
</protein>
<gene>
    <name evidence="1" type="ORF">PHYPSEUDO_015470</name>
</gene>
<evidence type="ECO:0000313" key="2">
    <source>
        <dbReference type="Proteomes" id="UP000694044"/>
    </source>
</evidence>
<dbReference type="Proteomes" id="UP000694044">
    <property type="component" value="Unassembled WGS sequence"/>
</dbReference>
<dbReference type="EMBL" id="JAGDFM010000968">
    <property type="protein sequence ID" value="KAG7375707.1"/>
    <property type="molecule type" value="Genomic_DNA"/>
</dbReference>
<evidence type="ECO:0000313" key="1">
    <source>
        <dbReference type="EMBL" id="KAG7375707.1"/>
    </source>
</evidence>
<dbReference type="OrthoDB" id="142677at2759"/>